<feature type="transmembrane region" description="Helical" evidence="5">
    <location>
        <begin position="115"/>
        <end position="136"/>
    </location>
</feature>
<feature type="transmembrane region" description="Helical" evidence="5">
    <location>
        <begin position="86"/>
        <end position="103"/>
    </location>
</feature>
<dbReference type="OrthoDB" id="14179at2"/>
<evidence type="ECO:0000256" key="1">
    <source>
        <dbReference type="ARBA" id="ARBA00004370"/>
    </source>
</evidence>
<accession>A0A497XMI9</accession>
<feature type="transmembrane region" description="Helical" evidence="5">
    <location>
        <begin position="50"/>
        <end position="74"/>
    </location>
</feature>
<comment type="caution">
    <text evidence="7">The sequence shown here is derived from an EMBL/GenBank/DDBJ whole genome shotgun (WGS) entry which is preliminary data.</text>
</comment>
<feature type="transmembrane region" description="Helical" evidence="5">
    <location>
        <begin position="6"/>
        <end position="29"/>
    </location>
</feature>
<comment type="subcellular location">
    <subcellularLocation>
        <location evidence="1">Membrane</location>
    </subcellularLocation>
</comment>
<dbReference type="AlphaFoldDB" id="A0A497XMI9"/>
<evidence type="ECO:0000256" key="5">
    <source>
        <dbReference type="SAM" id="Phobius"/>
    </source>
</evidence>
<dbReference type="InterPro" id="IPR025423">
    <property type="entry name" value="TMEM205-like"/>
</dbReference>
<dbReference type="EMBL" id="RCCJ01000001">
    <property type="protein sequence ID" value="RLJ70136.1"/>
    <property type="molecule type" value="Genomic_DNA"/>
</dbReference>
<dbReference type="GO" id="GO:0016020">
    <property type="term" value="C:membrane"/>
    <property type="evidence" value="ECO:0007669"/>
    <property type="project" value="UniProtKB-SubCell"/>
</dbReference>
<evidence type="ECO:0000256" key="3">
    <source>
        <dbReference type="ARBA" id="ARBA00022989"/>
    </source>
</evidence>
<keyword evidence="2 5" id="KW-0812">Transmembrane</keyword>
<dbReference type="Proteomes" id="UP000267841">
    <property type="component" value="Unassembled WGS sequence"/>
</dbReference>
<evidence type="ECO:0000256" key="2">
    <source>
        <dbReference type="ARBA" id="ARBA00022692"/>
    </source>
</evidence>
<reference evidence="7 8" key="1">
    <citation type="submission" date="2018-10" db="EMBL/GenBank/DDBJ databases">
        <title>Genomic Encyclopedia of Archaeal and Bacterial Type Strains, Phase II (KMG-II): from individual species to whole genera.</title>
        <authorList>
            <person name="Goeker M."/>
        </authorList>
    </citation>
    <scope>NUCLEOTIDE SEQUENCE [LARGE SCALE GENOMIC DNA]</scope>
    <source>
        <strain evidence="7 8">DSM 16510</strain>
    </source>
</reference>
<protein>
    <submittedName>
        <fullName evidence="7">Uncharacterized protein DUF4149</fullName>
    </submittedName>
</protein>
<keyword evidence="4 5" id="KW-0472">Membrane</keyword>
<proteinExistence type="predicted"/>
<dbReference type="RefSeq" id="WP_121009279.1">
    <property type="nucleotide sequence ID" value="NZ_RCCJ01000001.1"/>
</dbReference>
<keyword evidence="8" id="KW-1185">Reference proteome</keyword>
<evidence type="ECO:0000256" key="4">
    <source>
        <dbReference type="ARBA" id="ARBA00023136"/>
    </source>
</evidence>
<organism evidence="7 8">
    <name type="scientific">Hydrogenivirga caldilitoris</name>
    <dbReference type="NCBI Taxonomy" id="246264"/>
    <lineage>
        <taxon>Bacteria</taxon>
        <taxon>Pseudomonadati</taxon>
        <taxon>Aquificota</taxon>
        <taxon>Aquificia</taxon>
        <taxon>Aquificales</taxon>
        <taxon>Aquificaceae</taxon>
        <taxon>Hydrogenivirga</taxon>
    </lineage>
</organism>
<dbReference type="Pfam" id="PF13664">
    <property type="entry name" value="DUF4149"/>
    <property type="match status" value="1"/>
</dbReference>
<evidence type="ECO:0000259" key="6">
    <source>
        <dbReference type="Pfam" id="PF13664"/>
    </source>
</evidence>
<evidence type="ECO:0000313" key="8">
    <source>
        <dbReference type="Proteomes" id="UP000267841"/>
    </source>
</evidence>
<name>A0A497XMI9_9AQUI</name>
<sequence length="142" mass="16098">MFTKELFLWLHVILATFWVGGMIFLSLVIAPYIKDKPFRNEAFQEVGKRFSLYGTMITLSLLLATGLVNAYLLHGGLTKRSIMEKLGLFALIVFISLVHDLWAGKRALNSKKHALWARWLGLINLLLGFAAVYMGVRIRLGM</sequence>
<feature type="domain" description="TMEM205-like" evidence="6">
    <location>
        <begin position="14"/>
        <end position="111"/>
    </location>
</feature>
<keyword evidence="3 5" id="KW-1133">Transmembrane helix</keyword>
<gene>
    <name evidence="7" type="ORF">BCF55_0400</name>
</gene>
<evidence type="ECO:0000313" key="7">
    <source>
        <dbReference type="EMBL" id="RLJ70136.1"/>
    </source>
</evidence>